<comment type="caution">
    <text evidence="1">The sequence shown here is derived from an EMBL/GenBank/DDBJ whole genome shotgun (WGS) entry which is preliminary data.</text>
</comment>
<dbReference type="Proteomes" id="UP000682308">
    <property type="component" value="Unassembled WGS sequence"/>
</dbReference>
<proteinExistence type="predicted"/>
<gene>
    <name evidence="1" type="ORF">KEF29_37370</name>
</gene>
<accession>A0A941J8V9</accession>
<dbReference type="AlphaFoldDB" id="A0A941J8V9"/>
<protein>
    <submittedName>
        <fullName evidence="1">Uncharacterized protein</fullName>
    </submittedName>
</protein>
<name>A0A941J8V9_9ACTN</name>
<reference evidence="1 2" key="1">
    <citation type="submission" date="2021-04" db="EMBL/GenBank/DDBJ databases">
        <title>Characterization of the biosynthetic gene cluster of new lipopeptides with antitumor activity in the genome of the marine Streptomyces PHM034.</title>
        <authorList>
            <person name="Ceniceros A."/>
            <person name="Canedo L."/>
            <person name="Mendez C."/>
            <person name="Olano C."/>
            <person name="Schleissner C."/>
            <person name="Cuevas C."/>
            <person name="De La Calle F."/>
            <person name="Salas J.A."/>
        </authorList>
    </citation>
    <scope>NUCLEOTIDE SEQUENCE [LARGE SCALE GENOMIC DNA]</scope>
    <source>
        <strain evidence="1 2">PHM034</strain>
    </source>
</reference>
<evidence type="ECO:0000313" key="2">
    <source>
        <dbReference type="Proteomes" id="UP000682308"/>
    </source>
</evidence>
<sequence>MNLVPQVESAEISDLDLDTIAGGQAGGSPVGIAAGGAAGLYVEAGPVGVGAGVGASVSPQGVAADLHLSSTLY</sequence>
<keyword evidence="2" id="KW-1185">Reference proteome</keyword>
<dbReference type="EMBL" id="JAGTPG010000002">
    <property type="protein sequence ID" value="MBR8643199.1"/>
    <property type="molecule type" value="Genomic_DNA"/>
</dbReference>
<organism evidence="1 2">
    <name type="scientific">Streptomyces tuirus</name>
    <dbReference type="NCBI Taxonomy" id="68278"/>
    <lineage>
        <taxon>Bacteria</taxon>
        <taxon>Bacillati</taxon>
        <taxon>Actinomycetota</taxon>
        <taxon>Actinomycetes</taxon>
        <taxon>Kitasatosporales</taxon>
        <taxon>Streptomycetaceae</taxon>
        <taxon>Streptomyces</taxon>
    </lineage>
</organism>
<evidence type="ECO:0000313" key="1">
    <source>
        <dbReference type="EMBL" id="MBR8643199.1"/>
    </source>
</evidence>